<dbReference type="Proteomes" id="UP001327560">
    <property type="component" value="Chromosome 8"/>
</dbReference>
<dbReference type="PANTHER" id="PTHR31973:SF197">
    <property type="entry name" value="SWIM-TYPE DOMAIN-CONTAINING PROTEIN"/>
    <property type="match status" value="1"/>
</dbReference>
<name>A0AAQ3KZ59_9LILI</name>
<keyword evidence="4" id="KW-1185">Reference proteome</keyword>
<evidence type="ECO:0000259" key="2">
    <source>
        <dbReference type="Pfam" id="PF10551"/>
    </source>
</evidence>
<feature type="region of interest" description="Disordered" evidence="1">
    <location>
        <begin position="182"/>
        <end position="206"/>
    </location>
</feature>
<organism evidence="3 4">
    <name type="scientific">Canna indica</name>
    <name type="common">Indian-shot</name>
    <dbReference type="NCBI Taxonomy" id="4628"/>
    <lineage>
        <taxon>Eukaryota</taxon>
        <taxon>Viridiplantae</taxon>
        <taxon>Streptophyta</taxon>
        <taxon>Embryophyta</taxon>
        <taxon>Tracheophyta</taxon>
        <taxon>Spermatophyta</taxon>
        <taxon>Magnoliopsida</taxon>
        <taxon>Liliopsida</taxon>
        <taxon>Zingiberales</taxon>
        <taxon>Cannaceae</taxon>
        <taxon>Canna</taxon>
    </lineage>
</organism>
<proteinExistence type="predicted"/>
<dbReference type="InterPro" id="IPR018289">
    <property type="entry name" value="MULE_transposase_dom"/>
</dbReference>
<gene>
    <name evidence="3" type="ORF">Cni_G26064</name>
</gene>
<evidence type="ECO:0000313" key="3">
    <source>
        <dbReference type="EMBL" id="WOL17275.1"/>
    </source>
</evidence>
<dbReference type="PANTHER" id="PTHR31973">
    <property type="entry name" value="POLYPROTEIN, PUTATIVE-RELATED"/>
    <property type="match status" value="1"/>
</dbReference>
<dbReference type="Pfam" id="PF10551">
    <property type="entry name" value="MULE"/>
    <property type="match status" value="1"/>
</dbReference>
<evidence type="ECO:0000313" key="4">
    <source>
        <dbReference type="Proteomes" id="UP001327560"/>
    </source>
</evidence>
<protein>
    <recommendedName>
        <fullName evidence="2">MULE transposase domain-containing protein</fullName>
    </recommendedName>
</protein>
<accession>A0AAQ3KZ59</accession>
<evidence type="ECO:0000256" key="1">
    <source>
        <dbReference type="SAM" id="MobiDB-lite"/>
    </source>
</evidence>
<feature type="domain" description="MULE transposase" evidence="2">
    <location>
        <begin position="51"/>
        <end position="141"/>
    </location>
</feature>
<dbReference type="EMBL" id="CP136897">
    <property type="protein sequence ID" value="WOL17275.1"/>
    <property type="molecule type" value="Genomic_DNA"/>
</dbReference>
<feature type="compositionally biased region" description="Polar residues" evidence="1">
    <location>
        <begin position="182"/>
        <end position="191"/>
    </location>
</feature>
<dbReference type="AlphaFoldDB" id="A0AAQ3KZ59"/>
<sequence>MAELKRVNRNSFFDLQVERDPNLEATFKIFYVGFEALRSGFLRSCRPIISLASCFLKTQIGGQLLSVIGRDGNNQMFPITWAVVEGENQDSWTWFLERLALDLRITDSFGMTVISDQQKVILGLENAVRTIMPQVEHRNCAQCLRETGNVYVRTIMPQMPGEQLRTTYIGTRGAQFTTVVNQQQSHSTSIANKPDQHQQEADNLVT</sequence>
<reference evidence="3 4" key="1">
    <citation type="submission" date="2023-10" db="EMBL/GenBank/DDBJ databases">
        <title>Chromosome-scale genome assembly provides insights into flower coloration mechanisms of Canna indica.</title>
        <authorList>
            <person name="Li C."/>
        </authorList>
    </citation>
    <scope>NUCLEOTIDE SEQUENCE [LARGE SCALE GENOMIC DNA]</scope>
    <source>
        <tissue evidence="3">Flower</tissue>
    </source>
</reference>